<keyword evidence="3" id="KW-1185">Reference proteome</keyword>
<evidence type="ECO:0000313" key="3">
    <source>
        <dbReference type="Proteomes" id="UP000623301"/>
    </source>
</evidence>
<feature type="domain" description="DUF6985" evidence="1">
    <location>
        <begin position="44"/>
        <end position="153"/>
    </location>
</feature>
<dbReference type="InterPro" id="IPR054254">
    <property type="entry name" value="DUF6985"/>
</dbReference>
<dbReference type="EMBL" id="JAEHFJ010000013">
    <property type="protein sequence ID" value="MBJ2176278.1"/>
    <property type="molecule type" value="Genomic_DNA"/>
</dbReference>
<reference evidence="2 3" key="1">
    <citation type="submission" date="2020-12" db="EMBL/GenBank/DDBJ databases">
        <title>Aureibaculum luteum sp. nov. and Aureibaculum flavum sp. nov., novel members of the family Flavobacteriaceae isolated from Antarctic intertidal sediments.</title>
        <authorList>
            <person name="He X."/>
            <person name="Zhang X."/>
        </authorList>
    </citation>
    <scope>NUCLEOTIDE SEQUENCE [LARGE SCALE GENOMIC DNA]</scope>
    <source>
        <strain evidence="2 3">A20</strain>
    </source>
</reference>
<comment type="caution">
    <text evidence="2">The sequence shown here is derived from an EMBL/GenBank/DDBJ whole genome shotgun (WGS) entry which is preliminary data.</text>
</comment>
<proteinExistence type="predicted"/>
<evidence type="ECO:0000313" key="2">
    <source>
        <dbReference type="EMBL" id="MBJ2176278.1"/>
    </source>
</evidence>
<dbReference type="RefSeq" id="WP_198842875.1">
    <property type="nucleotide sequence ID" value="NZ_JAEHFJ010000013.1"/>
</dbReference>
<evidence type="ECO:0000259" key="1">
    <source>
        <dbReference type="Pfam" id="PF22481"/>
    </source>
</evidence>
<organism evidence="2 3">
    <name type="scientific">Aureibaculum flavum</name>
    <dbReference type="NCBI Taxonomy" id="2795986"/>
    <lineage>
        <taxon>Bacteria</taxon>
        <taxon>Pseudomonadati</taxon>
        <taxon>Bacteroidota</taxon>
        <taxon>Flavobacteriia</taxon>
        <taxon>Flavobacteriales</taxon>
        <taxon>Flavobacteriaceae</taxon>
        <taxon>Aureibaculum</taxon>
    </lineage>
</organism>
<sequence length="263" mass="31366">MNTYRFNGDWKFKLELEEFSEIFTFDSIDALKWKRDQIDIKILDVHNENPCPESEQINAINYVIINQEKIVEEVFKIVRDQLIPYYKSILGDDSETFIPIKSKEDLSNYLGISSINIFNHFKNDIAYVMLYFNSFRCDSEHGINLIFHKDRFIGTHEDFKEAYEDIGLDYKETLREISNKNQKQFENKDYKFHESTSDRYSLKPWQQQENSIYPFRLLQTDQQDKFVAFMENKGFHLNYGITSLMRIAENNGHEKAIAILKNK</sequence>
<dbReference type="Pfam" id="PF22481">
    <property type="entry name" value="DUF6985"/>
    <property type="match status" value="1"/>
</dbReference>
<name>A0ABS0WWB0_9FLAO</name>
<dbReference type="Proteomes" id="UP000623301">
    <property type="component" value="Unassembled WGS sequence"/>
</dbReference>
<gene>
    <name evidence="2" type="ORF">JBL43_18650</name>
</gene>
<protein>
    <recommendedName>
        <fullName evidence="1">DUF6985 domain-containing protein</fullName>
    </recommendedName>
</protein>
<accession>A0ABS0WWB0</accession>